<dbReference type="InterPro" id="IPR037066">
    <property type="entry name" value="Plug_dom_sf"/>
</dbReference>
<keyword evidence="3 8" id="KW-1134">Transmembrane beta strand</keyword>
<sequence>MSQDKTRPAAALVLGALLNTLALAAAPARPLADSEPVTHIEPLVVTAPAVGDRPLQVTIDTQAAAQPIPAQDGADIIKSIPGVTISRKGGTGGEVILRGAAGSRLDILVDHESILGGCPNRMDPPTAYIFPGAYDNVTLLKGPQSVRYGPGNSAGVVLFKNDPVHLDAPSAALDASFVLGSFGRNDQSAAVLAGTPQFYARIEGVRTESDDYEDGNGDKVHSRYKRTGGRLALGWTPDARTVVELHGSLSNGEAAYAHSMMDAARLDRENIGLRFEKTDISPLVETVEASLYYNHIDHVMDNYSLRAFVPSMMMPMPSSSNPRHELYGGRALATLALADSTKLTFGADFQSGRHSTRNATGSADDAEINTQGIFAELTRTFAGNRRLIAGARLNSWHAEDKRAVISGMMGATPNPTAGADRNEVLPAAFLRYEHDLAAVPVTLYAGIGYTRRAPDYWELFSYQGIATSSAFHASPEKTTQLDAGATWRRGALTAFVSLFANDVSDHILIHSSYPKGMGSAAVTRNIDSRAWGGEAGVTYALWERLQIDASIAHVRGENRTDDLPLAQQPPLEGRVSLTYATPVWSAGVLSRLVAGQDRYALNQGGIAGQDIGATGGFAVLSLNAGWQITRYAQLTAGIDNLLDKTYAEHVNRAGSGDPGYVQNIRVNEPGRTFWIKFRLSF</sequence>
<dbReference type="InterPro" id="IPR036942">
    <property type="entry name" value="Beta-barrel_TonB_sf"/>
</dbReference>
<evidence type="ECO:0000256" key="8">
    <source>
        <dbReference type="PROSITE-ProRule" id="PRU01360"/>
    </source>
</evidence>
<keyword evidence="7 8" id="KW-0998">Cell outer membrane</keyword>
<dbReference type="Proteomes" id="UP000078486">
    <property type="component" value="Unassembled WGS sequence"/>
</dbReference>
<dbReference type="GO" id="GO:0044718">
    <property type="term" value="P:siderophore transmembrane transport"/>
    <property type="evidence" value="ECO:0007669"/>
    <property type="project" value="TreeGrafter"/>
</dbReference>
<gene>
    <name evidence="13" type="ORF">AW736_03440</name>
</gene>
<accession>A0A178INC4</accession>
<dbReference type="InterPro" id="IPR012910">
    <property type="entry name" value="Plug_dom"/>
</dbReference>
<evidence type="ECO:0000256" key="7">
    <source>
        <dbReference type="ARBA" id="ARBA00023237"/>
    </source>
</evidence>
<comment type="caution">
    <text evidence="13">The sequence shown here is derived from an EMBL/GenBank/DDBJ whole genome shotgun (WGS) entry which is preliminary data.</text>
</comment>
<dbReference type="GO" id="GO:0015344">
    <property type="term" value="F:siderophore uptake transmembrane transporter activity"/>
    <property type="evidence" value="ECO:0007669"/>
    <property type="project" value="TreeGrafter"/>
</dbReference>
<feature type="domain" description="TonB-dependent receptor-like beta-barrel" evidence="11">
    <location>
        <begin position="210"/>
        <end position="641"/>
    </location>
</feature>
<keyword evidence="13" id="KW-0675">Receptor</keyword>
<keyword evidence="10" id="KW-0732">Signal</keyword>
<keyword evidence="5 9" id="KW-0798">TonB box</keyword>
<feature type="chain" id="PRO_5008089147" evidence="10">
    <location>
        <begin position="25"/>
        <end position="681"/>
    </location>
</feature>
<evidence type="ECO:0000256" key="1">
    <source>
        <dbReference type="ARBA" id="ARBA00004571"/>
    </source>
</evidence>
<dbReference type="CDD" id="cd01347">
    <property type="entry name" value="ligand_gated_channel"/>
    <property type="match status" value="1"/>
</dbReference>
<evidence type="ECO:0000259" key="11">
    <source>
        <dbReference type="Pfam" id="PF00593"/>
    </source>
</evidence>
<reference evidence="13 14" key="1">
    <citation type="submission" date="2016-01" db="EMBL/GenBank/DDBJ databases">
        <title>High potential of lignocellulose degradation of a new Verrucomicrobia species.</title>
        <authorList>
            <person name="Wang Y."/>
            <person name="Shi Y."/>
            <person name="Qiu Z."/>
            <person name="Liu S."/>
            <person name="Yang H."/>
        </authorList>
    </citation>
    <scope>NUCLEOTIDE SEQUENCE [LARGE SCALE GENOMIC DNA]</scope>
    <source>
        <strain evidence="13 14">TSB47</strain>
    </source>
</reference>
<evidence type="ECO:0000256" key="10">
    <source>
        <dbReference type="SAM" id="SignalP"/>
    </source>
</evidence>
<dbReference type="STRING" id="1184151.AW736_03440"/>
<dbReference type="InterPro" id="IPR010100">
    <property type="entry name" value="TonB-dep_Cu_rcpt"/>
</dbReference>
<keyword evidence="6 8" id="KW-0472">Membrane</keyword>
<proteinExistence type="inferred from homology"/>
<feature type="domain" description="TonB-dependent receptor plug" evidence="12">
    <location>
        <begin position="56"/>
        <end position="156"/>
    </location>
</feature>
<dbReference type="InterPro" id="IPR039426">
    <property type="entry name" value="TonB-dep_rcpt-like"/>
</dbReference>
<dbReference type="Gene3D" id="2.40.170.20">
    <property type="entry name" value="TonB-dependent receptor, beta-barrel domain"/>
    <property type="match status" value="1"/>
</dbReference>
<dbReference type="Gene3D" id="2.170.130.10">
    <property type="entry name" value="TonB-dependent receptor, plug domain"/>
    <property type="match status" value="1"/>
</dbReference>
<keyword evidence="2 8" id="KW-0813">Transport</keyword>
<evidence type="ECO:0000256" key="9">
    <source>
        <dbReference type="RuleBase" id="RU003357"/>
    </source>
</evidence>
<dbReference type="EMBL" id="LRRQ01000029">
    <property type="protein sequence ID" value="OAM91384.1"/>
    <property type="molecule type" value="Genomic_DNA"/>
</dbReference>
<protein>
    <submittedName>
        <fullName evidence="13">TonB-dependent receptor</fullName>
    </submittedName>
</protein>
<evidence type="ECO:0000256" key="5">
    <source>
        <dbReference type="ARBA" id="ARBA00023077"/>
    </source>
</evidence>
<evidence type="ECO:0000259" key="12">
    <source>
        <dbReference type="Pfam" id="PF07715"/>
    </source>
</evidence>
<dbReference type="NCBIfam" id="TIGR01778">
    <property type="entry name" value="TonB-copper"/>
    <property type="match status" value="1"/>
</dbReference>
<evidence type="ECO:0000313" key="13">
    <source>
        <dbReference type="EMBL" id="OAM91384.1"/>
    </source>
</evidence>
<dbReference type="AlphaFoldDB" id="A0A178INC4"/>
<comment type="subcellular location">
    <subcellularLocation>
        <location evidence="1 8">Cell outer membrane</location>
        <topology evidence="1 8">Multi-pass membrane protein</topology>
    </subcellularLocation>
</comment>
<keyword evidence="4 8" id="KW-0812">Transmembrane</keyword>
<dbReference type="GO" id="GO:0009279">
    <property type="term" value="C:cell outer membrane"/>
    <property type="evidence" value="ECO:0007669"/>
    <property type="project" value="UniProtKB-SubCell"/>
</dbReference>
<keyword evidence="14" id="KW-1185">Reference proteome</keyword>
<name>A0A178INC4_9BACT</name>
<comment type="similarity">
    <text evidence="8 9">Belongs to the TonB-dependent receptor family.</text>
</comment>
<evidence type="ECO:0000313" key="14">
    <source>
        <dbReference type="Proteomes" id="UP000078486"/>
    </source>
</evidence>
<evidence type="ECO:0000256" key="4">
    <source>
        <dbReference type="ARBA" id="ARBA00022692"/>
    </source>
</evidence>
<dbReference type="Pfam" id="PF00593">
    <property type="entry name" value="TonB_dep_Rec_b-barrel"/>
    <property type="match status" value="1"/>
</dbReference>
<evidence type="ECO:0000256" key="2">
    <source>
        <dbReference type="ARBA" id="ARBA00022448"/>
    </source>
</evidence>
<dbReference type="PROSITE" id="PS52016">
    <property type="entry name" value="TONB_DEPENDENT_REC_3"/>
    <property type="match status" value="1"/>
</dbReference>
<dbReference type="InterPro" id="IPR000531">
    <property type="entry name" value="Beta-barrel_TonB"/>
</dbReference>
<dbReference type="PANTHER" id="PTHR30069:SF49">
    <property type="entry name" value="OUTER MEMBRANE PROTEIN C"/>
    <property type="match status" value="1"/>
</dbReference>
<organism evidence="13 14">
    <name type="scientific">Termitidicoccus mucosus</name>
    <dbReference type="NCBI Taxonomy" id="1184151"/>
    <lineage>
        <taxon>Bacteria</taxon>
        <taxon>Pseudomonadati</taxon>
        <taxon>Verrucomicrobiota</taxon>
        <taxon>Opitutia</taxon>
        <taxon>Opitutales</taxon>
        <taxon>Opitutaceae</taxon>
        <taxon>Termitidicoccus</taxon>
    </lineage>
</organism>
<dbReference type="Pfam" id="PF07715">
    <property type="entry name" value="Plug"/>
    <property type="match status" value="1"/>
</dbReference>
<evidence type="ECO:0000256" key="3">
    <source>
        <dbReference type="ARBA" id="ARBA00022452"/>
    </source>
</evidence>
<dbReference type="PANTHER" id="PTHR30069">
    <property type="entry name" value="TONB-DEPENDENT OUTER MEMBRANE RECEPTOR"/>
    <property type="match status" value="1"/>
</dbReference>
<dbReference type="SUPFAM" id="SSF56935">
    <property type="entry name" value="Porins"/>
    <property type="match status" value="1"/>
</dbReference>
<evidence type="ECO:0000256" key="6">
    <source>
        <dbReference type="ARBA" id="ARBA00023136"/>
    </source>
</evidence>
<feature type="signal peptide" evidence="10">
    <location>
        <begin position="1"/>
        <end position="24"/>
    </location>
</feature>